<dbReference type="Proteomes" id="UP001600888">
    <property type="component" value="Unassembled WGS sequence"/>
</dbReference>
<reference evidence="1 2" key="1">
    <citation type="submission" date="2024-03" db="EMBL/GenBank/DDBJ databases">
        <title>A high-quality draft genome sequence of Diaporthe vaccinii, a causative agent of upright dieback and viscid rot disease in cranberry plants.</title>
        <authorList>
            <person name="Sarrasin M."/>
            <person name="Lang B.F."/>
            <person name="Burger G."/>
        </authorList>
    </citation>
    <scope>NUCLEOTIDE SEQUENCE [LARGE SCALE GENOMIC DNA]</scope>
    <source>
        <strain evidence="1 2">IS7</strain>
    </source>
</reference>
<evidence type="ECO:0000313" key="2">
    <source>
        <dbReference type="Proteomes" id="UP001600888"/>
    </source>
</evidence>
<proteinExistence type="predicted"/>
<evidence type="ECO:0000313" key="1">
    <source>
        <dbReference type="EMBL" id="KAL2284823.1"/>
    </source>
</evidence>
<keyword evidence="2" id="KW-1185">Reference proteome</keyword>
<dbReference type="EMBL" id="JBAWTH010000034">
    <property type="protein sequence ID" value="KAL2284823.1"/>
    <property type="molecule type" value="Genomic_DNA"/>
</dbReference>
<protein>
    <submittedName>
        <fullName evidence="1">Uncharacterized protein</fullName>
    </submittedName>
</protein>
<name>A0ABR4EQW7_9PEZI</name>
<accession>A0ABR4EQW7</accession>
<sequence length="230" mass="26587">MGSKIDDLSLTVAHKMAYFHLRVVEPLTERYARWALGALSSSPEAAPLTVTEKVRIQRAMYRLQTICNISIRDDQGIFEALDAFGPWQAEEILYVHEFAKERYESVFAECVWHRDQPKYISMHLWEVEERTIVYDYEHINQDALATMLSLGLPVLQESFEARNSGELVDHVEYSIKSGDCVYGREWIDSAVWSNASDQDQRRQETYSDTTKLRIANKKSNVSRMICSLLP</sequence>
<organism evidence="1 2">
    <name type="scientific">Diaporthe vaccinii</name>
    <dbReference type="NCBI Taxonomy" id="105482"/>
    <lineage>
        <taxon>Eukaryota</taxon>
        <taxon>Fungi</taxon>
        <taxon>Dikarya</taxon>
        <taxon>Ascomycota</taxon>
        <taxon>Pezizomycotina</taxon>
        <taxon>Sordariomycetes</taxon>
        <taxon>Sordariomycetidae</taxon>
        <taxon>Diaporthales</taxon>
        <taxon>Diaporthaceae</taxon>
        <taxon>Diaporthe</taxon>
        <taxon>Diaporthe eres species complex</taxon>
    </lineage>
</organism>
<gene>
    <name evidence="1" type="ORF">FJTKL_08652</name>
</gene>
<comment type="caution">
    <text evidence="1">The sequence shown here is derived from an EMBL/GenBank/DDBJ whole genome shotgun (WGS) entry which is preliminary data.</text>
</comment>